<accession>A0ABN3N516</accession>
<comment type="caution">
    <text evidence="1">The sequence shown here is derived from an EMBL/GenBank/DDBJ whole genome shotgun (WGS) entry which is preliminary data.</text>
</comment>
<dbReference type="RefSeq" id="WP_344168437.1">
    <property type="nucleotide sequence ID" value="NZ_BAAARY010000002.1"/>
</dbReference>
<evidence type="ECO:0000313" key="1">
    <source>
        <dbReference type="EMBL" id="GAA2514457.1"/>
    </source>
</evidence>
<protein>
    <recommendedName>
        <fullName evidence="3">Carboxypeptidase regulatory-like domain-containing protein</fullName>
    </recommendedName>
</protein>
<dbReference type="EMBL" id="BAAARY010000002">
    <property type="protein sequence ID" value="GAA2514457.1"/>
    <property type="molecule type" value="Genomic_DNA"/>
</dbReference>
<sequence length="157" mass="16727">MNEDRALLDQLKGMWEATDPSPADLAERVLFTLQLEDLEVELMKLTDMPVLAGARGAEATTTITFNSPTLTVMLTVSGDRIDDDGQQLRRVDGWIAPAAALRVELRSASGSQRTTADADGRFSLDAVPGGLAQLRIEPTDGAAVALGRPVVTPAVQL</sequence>
<gene>
    <name evidence="1" type="ORF">GCM10010201_08210</name>
</gene>
<evidence type="ECO:0000313" key="2">
    <source>
        <dbReference type="Proteomes" id="UP001499978"/>
    </source>
</evidence>
<dbReference type="Proteomes" id="UP001499978">
    <property type="component" value="Unassembled WGS sequence"/>
</dbReference>
<keyword evidence="2" id="KW-1185">Reference proteome</keyword>
<organism evidence="1 2">
    <name type="scientific">Pilimelia columellifera subsp. columellifera</name>
    <dbReference type="NCBI Taxonomy" id="706583"/>
    <lineage>
        <taxon>Bacteria</taxon>
        <taxon>Bacillati</taxon>
        <taxon>Actinomycetota</taxon>
        <taxon>Actinomycetes</taxon>
        <taxon>Micromonosporales</taxon>
        <taxon>Micromonosporaceae</taxon>
        <taxon>Pilimelia</taxon>
    </lineage>
</organism>
<name>A0ABN3N516_9ACTN</name>
<proteinExistence type="predicted"/>
<evidence type="ECO:0008006" key="3">
    <source>
        <dbReference type="Google" id="ProtNLM"/>
    </source>
</evidence>
<reference evidence="1 2" key="1">
    <citation type="journal article" date="2019" name="Int. J. Syst. Evol. Microbiol.">
        <title>The Global Catalogue of Microorganisms (GCM) 10K type strain sequencing project: providing services to taxonomists for standard genome sequencing and annotation.</title>
        <authorList>
            <consortium name="The Broad Institute Genomics Platform"/>
            <consortium name="The Broad Institute Genome Sequencing Center for Infectious Disease"/>
            <person name="Wu L."/>
            <person name="Ma J."/>
        </authorList>
    </citation>
    <scope>NUCLEOTIDE SEQUENCE [LARGE SCALE GENOMIC DNA]</scope>
    <source>
        <strain evidence="1 2">JCM 3367</strain>
    </source>
</reference>